<accession>A0A6M3ZYC0</accession>
<sequence>MCPRSDLRLYGRRLLHDREQIHHAQYRGHDIRVVGLQGKHGWSMALRIFLAGKRVVRFRQASALYLDFEHARIAGLLRAYEIIERRLAG</sequence>
<protein>
    <submittedName>
        <fullName evidence="1">Uncharacterized protein</fullName>
    </submittedName>
</protein>
<gene>
    <name evidence="1" type="ORF">C798_22755</name>
</gene>
<dbReference type="AlphaFoldDB" id="A0A6M3ZYC0"/>
<name>A0A6M3ZYC0_9BURK</name>
<dbReference type="EMBL" id="CP008956">
    <property type="protein sequence ID" value="QJQ02940.1"/>
    <property type="molecule type" value="Genomic_DNA"/>
</dbReference>
<evidence type="ECO:0000313" key="2">
    <source>
        <dbReference type="Proteomes" id="UP000501648"/>
    </source>
</evidence>
<dbReference type="Proteomes" id="UP000501648">
    <property type="component" value="Chromosome"/>
</dbReference>
<reference evidence="1 2" key="1">
    <citation type="journal article" date="2012" name="J. Bacteriol.">
        <title>Genome sequence of the pathogenic Herbaspirillum seropedicae strain Os34, isolated from rice roots.</title>
        <authorList>
            <person name="Ye W."/>
            <person name="Ye S."/>
            <person name="Liu J."/>
            <person name="Chang S."/>
            <person name="Chen M."/>
            <person name="Zhu B."/>
            <person name="Guo L."/>
            <person name="An Q."/>
        </authorList>
    </citation>
    <scope>NUCLEOTIDE SEQUENCE [LARGE SCALE GENOMIC DNA]</scope>
    <source>
        <strain evidence="1 2">Os34</strain>
    </source>
</reference>
<organism evidence="1 2">
    <name type="scientific">Herbaspirillum rubrisubalbicans Os34</name>
    <dbReference type="NCBI Taxonomy" id="1235827"/>
    <lineage>
        <taxon>Bacteria</taxon>
        <taxon>Pseudomonadati</taxon>
        <taxon>Pseudomonadota</taxon>
        <taxon>Betaproteobacteria</taxon>
        <taxon>Burkholderiales</taxon>
        <taxon>Oxalobacteraceae</taxon>
        <taxon>Herbaspirillum</taxon>
    </lineage>
</organism>
<proteinExistence type="predicted"/>
<evidence type="ECO:0000313" key="1">
    <source>
        <dbReference type="EMBL" id="QJQ02940.1"/>
    </source>
</evidence>